<dbReference type="Pfam" id="PF07992">
    <property type="entry name" value="Pyr_redox_2"/>
    <property type="match status" value="1"/>
</dbReference>
<keyword evidence="5" id="KW-0560">Oxidoreductase</keyword>
<evidence type="ECO:0000259" key="8">
    <source>
        <dbReference type="Pfam" id="PF07992"/>
    </source>
</evidence>
<feature type="domain" description="FAD/NAD(P)-binding" evidence="8">
    <location>
        <begin position="1"/>
        <end position="287"/>
    </location>
</feature>
<dbReference type="InterPro" id="IPR016156">
    <property type="entry name" value="FAD/NAD-linked_Rdtase_dimer_sf"/>
</dbReference>
<comment type="cofactor">
    <cofactor evidence="1">
        <name>FAD</name>
        <dbReference type="ChEBI" id="CHEBI:57692"/>
    </cofactor>
</comment>
<sequence length="443" mass="48774">MKLIVIGGIAAGMSAASKLRRMNADAEIVVYEKGAFPTYGACGLPYYISDENDDHRRMIARSVEEFQKQNIQVNLNHEVVKVDFDRQQLMVKDLITGSVWIDPYDRLMISTGTSPIIPPVPGIDNDYVRVLKTMEDGLGMKERLQGDDVSDVTVIGGGYIGIEMAEALRTMGKQVRVIEMAKRILMPFDPEIVDIAQKEMEKNGVSLHLSETLKEIHETGAKRKVVTDRGTYETDYIVLATGVRPATSLFHATPLRLDQRGAIIVDKEMKTNIPGVFAAGDCATVYNKVKDETDFIPLGTNANKCGRIAGENIAGARRKYTGTLGSAAIKLFNLEMGRTGMSESEAEERYDEISTVTLTARDHPQYYPGSVPLELKLICEKRTKKILGGQIVGEKGAVLRVDLIALAVHNEMTTDELGMVDFCYAPPFAGVWDAVHIVSNAVK</sequence>
<dbReference type="InterPro" id="IPR050260">
    <property type="entry name" value="FAD-bd_OxRdtase"/>
</dbReference>
<dbReference type="Proteomes" id="UP000198778">
    <property type="component" value="Unassembled WGS sequence"/>
</dbReference>
<dbReference type="PRINTS" id="PR00368">
    <property type="entry name" value="FADPNR"/>
</dbReference>
<dbReference type="SUPFAM" id="SSF51905">
    <property type="entry name" value="FAD/NAD(P)-binding domain"/>
    <property type="match status" value="1"/>
</dbReference>
<evidence type="ECO:0000256" key="1">
    <source>
        <dbReference type="ARBA" id="ARBA00001974"/>
    </source>
</evidence>
<reference evidence="10" key="1">
    <citation type="submission" date="2016-10" db="EMBL/GenBank/DDBJ databases">
        <authorList>
            <person name="Varghese N."/>
            <person name="Submissions S."/>
        </authorList>
    </citation>
    <scope>NUCLEOTIDE SEQUENCE [LARGE SCALE GENOMIC DNA]</scope>
    <source>
        <strain evidence="10">CGMCC 1.10369</strain>
    </source>
</reference>
<dbReference type="PANTHER" id="PTHR43429:SF1">
    <property type="entry name" value="NAD(P)H SULFUR OXIDOREDUCTASE (COA-DEPENDENT)"/>
    <property type="match status" value="1"/>
</dbReference>
<evidence type="ECO:0000313" key="10">
    <source>
        <dbReference type="Proteomes" id="UP000198778"/>
    </source>
</evidence>
<comment type="similarity">
    <text evidence="2">Belongs to the class-III pyridine nucleotide-disulfide oxidoreductase family.</text>
</comment>
<dbReference type="EMBL" id="FNIL01000008">
    <property type="protein sequence ID" value="SDO16902.1"/>
    <property type="molecule type" value="Genomic_DNA"/>
</dbReference>
<evidence type="ECO:0000256" key="6">
    <source>
        <dbReference type="ARBA" id="ARBA00023284"/>
    </source>
</evidence>
<dbReference type="NCBIfam" id="NF007123">
    <property type="entry name" value="PRK09564.1"/>
    <property type="match status" value="1"/>
</dbReference>
<evidence type="ECO:0000259" key="7">
    <source>
        <dbReference type="Pfam" id="PF02852"/>
    </source>
</evidence>
<keyword evidence="6" id="KW-0676">Redox-active center</keyword>
<dbReference type="GO" id="GO:0016491">
    <property type="term" value="F:oxidoreductase activity"/>
    <property type="evidence" value="ECO:0007669"/>
    <property type="project" value="UniProtKB-KW"/>
</dbReference>
<dbReference type="InterPro" id="IPR004099">
    <property type="entry name" value="Pyr_nucl-diS_OxRdtase_dimer"/>
</dbReference>
<organism evidence="9 10">
    <name type="scientific">Alkalicoccus daliensis</name>
    <dbReference type="NCBI Taxonomy" id="745820"/>
    <lineage>
        <taxon>Bacteria</taxon>
        <taxon>Bacillati</taxon>
        <taxon>Bacillota</taxon>
        <taxon>Bacilli</taxon>
        <taxon>Bacillales</taxon>
        <taxon>Bacillaceae</taxon>
        <taxon>Alkalicoccus</taxon>
    </lineage>
</organism>
<evidence type="ECO:0000256" key="5">
    <source>
        <dbReference type="ARBA" id="ARBA00023002"/>
    </source>
</evidence>
<name>A0A1H0HCN2_9BACI</name>
<dbReference type="Pfam" id="PF02852">
    <property type="entry name" value="Pyr_redox_dim"/>
    <property type="match status" value="1"/>
</dbReference>
<dbReference type="PANTHER" id="PTHR43429">
    <property type="entry name" value="PYRIDINE NUCLEOTIDE-DISULFIDE OXIDOREDUCTASE DOMAIN-CONTAINING"/>
    <property type="match status" value="1"/>
</dbReference>
<evidence type="ECO:0000313" key="9">
    <source>
        <dbReference type="EMBL" id="SDO16902.1"/>
    </source>
</evidence>
<dbReference type="RefSeq" id="WP_090843279.1">
    <property type="nucleotide sequence ID" value="NZ_FNIL01000008.1"/>
</dbReference>
<evidence type="ECO:0000256" key="2">
    <source>
        <dbReference type="ARBA" id="ARBA00009130"/>
    </source>
</evidence>
<keyword evidence="10" id="KW-1185">Reference proteome</keyword>
<protein>
    <submittedName>
        <fullName evidence="9">NADPH-dependent 2,4-dienoyl-CoA reductase, sulfur reductase</fullName>
    </submittedName>
</protein>
<dbReference type="Gene3D" id="3.50.50.60">
    <property type="entry name" value="FAD/NAD(P)-binding domain"/>
    <property type="match status" value="2"/>
</dbReference>
<feature type="domain" description="Pyridine nucleotide-disulphide oxidoreductase dimerisation" evidence="7">
    <location>
        <begin position="328"/>
        <end position="431"/>
    </location>
</feature>
<dbReference type="InterPro" id="IPR023753">
    <property type="entry name" value="FAD/NAD-binding_dom"/>
</dbReference>
<evidence type="ECO:0000256" key="4">
    <source>
        <dbReference type="ARBA" id="ARBA00022827"/>
    </source>
</evidence>
<evidence type="ECO:0000256" key="3">
    <source>
        <dbReference type="ARBA" id="ARBA00022630"/>
    </source>
</evidence>
<dbReference type="SUPFAM" id="SSF55424">
    <property type="entry name" value="FAD/NAD-linked reductases, dimerisation (C-terminal) domain"/>
    <property type="match status" value="1"/>
</dbReference>
<keyword evidence="3" id="KW-0285">Flavoprotein</keyword>
<keyword evidence="4" id="KW-0274">FAD</keyword>
<accession>A0A1H0HCN2</accession>
<dbReference type="AlphaFoldDB" id="A0A1H0HCN2"/>
<dbReference type="OrthoDB" id="9802028at2"/>
<dbReference type="PRINTS" id="PR00411">
    <property type="entry name" value="PNDRDTASEI"/>
</dbReference>
<proteinExistence type="inferred from homology"/>
<gene>
    <name evidence="9" type="ORF">SAMN04488053_10851</name>
</gene>
<dbReference type="STRING" id="745820.SAMN04488053_10851"/>
<dbReference type="InterPro" id="IPR036188">
    <property type="entry name" value="FAD/NAD-bd_sf"/>
</dbReference>